<proteinExistence type="inferred from homology"/>
<name>A0A0L0CF60_LUCCU</name>
<evidence type="ECO:0000256" key="2">
    <source>
        <dbReference type="ARBA" id="ARBA00008997"/>
    </source>
</evidence>
<comment type="subcellular location">
    <subcellularLocation>
        <location evidence="1 7">Nucleus</location>
    </subcellularLocation>
</comment>
<dbReference type="InterPro" id="IPR014854">
    <property type="entry name" value="Nse4_C"/>
</dbReference>
<keyword evidence="4 7" id="KW-0233">DNA recombination</keyword>
<accession>A0A0L0CF60</accession>
<dbReference type="InterPro" id="IPR027786">
    <property type="entry name" value="Nse4/EID"/>
</dbReference>
<evidence type="ECO:0000313" key="10">
    <source>
        <dbReference type="EMBL" id="KNC30139.1"/>
    </source>
</evidence>
<dbReference type="OMA" id="NKGHEDR"/>
<dbReference type="Pfam" id="PF08743">
    <property type="entry name" value="Nse4_C"/>
    <property type="match status" value="1"/>
</dbReference>
<dbReference type="GO" id="GO:0006281">
    <property type="term" value="P:DNA repair"/>
    <property type="evidence" value="ECO:0007669"/>
    <property type="project" value="UniProtKB-UniRule"/>
</dbReference>
<feature type="domain" description="Non-structural maintenance of chromosome element 4 C-terminal" evidence="9">
    <location>
        <begin position="195"/>
        <end position="279"/>
    </location>
</feature>
<evidence type="ECO:0000256" key="5">
    <source>
        <dbReference type="ARBA" id="ARBA00023204"/>
    </source>
</evidence>
<evidence type="ECO:0000259" key="9">
    <source>
        <dbReference type="Pfam" id="PF08743"/>
    </source>
</evidence>
<sequence>MNNSSQYGDRKQRYKLLLDESNQLQQGIGHQLPSETCRAVQNIVQNCDNIHKETPITEKVENTSEIVMDAQLMKSVHESVSKLLLANSEFNDGMYSNAINALISQNESDNWRVIAEIAITVAKPANTKSSMLGAIDVEPKERVVKEKQQRRRTVLTQEKRPETIKQLKRDDRGAEKVNIILRQVSDKFRENNREPIPYYRLIIDPHNFMNTVENAFQIAFLARDGNVAIEAGEDGYPQVRLAPKDEIQRHTDTLQAICSLNMQLCKEMIEIYDITEPMLDVPDDLEDNDSTRLNNEEDD</sequence>
<dbReference type="AlphaFoldDB" id="A0A0L0CF60"/>
<comment type="similarity">
    <text evidence="2 7">Belongs to the NSE4 family.</text>
</comment>
<dbReference type="EMBL" id="JRES01000575">
    <property type="protein sequence ID" value="KNC30139.1"/>
    <property type="molecule type" value="Genomic_DNA"/>
</dbReference>
<evidence type="ECO:0000313" key="11">
    <source>
        <dbReference type="Proteomes" id="UP000037069"/>
    </source>
</evidence>
<keyword evidence="6 7" id="KW-0539">Nucleus</keyword>
<dbReference type="PANTHER" id="PTHR16140">
    <property type="entry name" value="NON-STRUCTURAL MAINTENANCE OF CHROMOSOMES ELEMENT 4"/>
    <property type="match status" value="1"/>
</dbReference>
<evidence type="ECO:0000256" key="6">
    <source>
        <dbReference type="ARBA" id="ARBA00023242"/>
    </source>
</evidence>
<organism evidence="10 11">
    <name type="scientific">Lucilia cuprina</name>
    <name type="common">Green bottle fly</name>
    <name type="synonym">Australian sheep blowfly</name>
    <dbReference type="NCBI Taxonomy" id="7375"/>
    <lineage>
        <taxon>Eukaryota</taxon>
        <taxon>Metazoa</taxon>
        <taxon>Ecdysozoa</taxon>
        <taxon>Arthropoda</taxon>
        <taxon>Hexapoda</taxon>
        <taxon>Insecta</taxon>
        <taxon>Pterygota</taxon>
        <taxon>Neoptera</taxon>
        <taxon>Endopterygota</taxon>
        <taxon>Diptera</taxon>
        <taxon>Brachycera</taxon>
        <taxon>Muscomorpha</taxon>
        <taxon>Oestroidea</taxon>
        <taxon>Calliphoridae</taxon>
        <taxon>Luciliinae</taxon>
        <taxon>Lucilia</taxon>
    </lineage>
</organism>
<dbReference type="PANTHER" id="PTHR16140:SF0">
    <property type="entry name" value="NON-STRUCTURAL MAINTENANCE OF CHROMOSOMES ELEMENT 4"/>
    <property type="match status" value="1"/>
</dbReference>
<evidence type="ECO:0000256" key="7">
    <source>
        <dbReference type="RuleBase" id="RU365071"/>
    </source>
</evidence>
<reference evidence="10 11" key="1">
    <citation type="journal article" date="2015" name="Nat. Commun.">
        <title>Lucilia cuprina genome unlocks parasitic fly biology to underpin future interventions.</title>
        <authorList>
            <person name="Anstead C.A."/>
            <person name="Korhonen P.K."/>
            <person name="Young N.D."/>
            <person name="Hall R.S."/>
            <person name="Jex A.R."/>
            <person name="Murali S.C."/>
            <person name="Hughes D.S."/>
            <person name="Lee S.F."/>
            <person name="Perry T."/>
            <person name="Stroehlein A.J."/>
            <person name="Ansell B.R."/>
            <person name="Breugelmans B."/>
            <person name="Hofmann A."/>
            <person name="Qu J."/>
            <person name="Dugan S."/>
            <person name="Lee S.L."/>
            <person name="Chao H."/>
            <person name="Dinh H."/>
            <person name="Han Y."/>
            <person name="Doddapaneni H.V."/>
            <person name="Worley K.C."/>
            <person name="Muzny D.M."/>
            <person name="Ioannidis P."/>
            <person name="Waterhouse R.M."/>
            <person name="Zdobnov E.M."/>
            <person name="James P.J."/>
            <person name="Bagnall N.H."/>
            <person name="Kotze A.C."/>
            <person name="Gibbs R.A."/>
            <person name="Richards S."/>
            <person name="Batterham P."/>
            <person name="Gasser R.B."/>
        </authorList>
    </citation>
    <scope>NUCLEOTIDE SEQUENCE [LARGE SCALE GENOMIC DNA]</scope>
    <source>
        <strain evidence="10 11">LS</strain>
        <tissue evidence="10">Full body</tissue>
    </source>
</reference>
<comment type="subunit">
    <text evidence="7">Component of the SMC5-SMC6 complex.</text>
</comment>
<dbReference type="GO" id="GO:0006310">
    <property type="term" value="P:DNA recombination"/>
    <property type="evidence" value="ECO:0007669"/>
    <property type="project" value="UniProtKB-UniRule"/>
</dbReference>
<evidence type="ECO:0000256" key="3">
    <source>
        <dbReference type="ARBA" id="ARBA00022763"/>
    </source>
</evidence>
<keyword evidence="5 7" id="KW-0234">DNA repair</keyword>
<keyword evidence="11" id="KW-1185">Reference proteome</keyword>
<evidence type="ECO:0000256" key="1">
    <source>
        <dbReference type="ARBA" id="ARBA00004123"/>
    </source>
</evidence>
<evidence type="ECO:0000256" key="4">
    <source>
        <dbReference type="ARBA" id="ARBA00023172"/>
    </source>
</evidence>
<comment type="caution">
    <text evidence="10">The sequence shown here is derived from an EMBL/GenBank/DDBJ whole genome shotgun (WGS) entry which is preliminary data.</text>
</comment>
<gene>
    <name evidence="10" type="ORF">FF38_05284</name>
</gene>
<dbReference type="GO" id="GO:0005634">
    <property type="term" value="C:nucleus"/>
    <property type="evidence" value="ECO:0007669"/>
    <property type="project" value="UniProtKB-SubCell"/>
</dbReference>
<evidence type="ECO:0000256" key="8">
    <source>
        <dbReference type="SAM" id="MobiDB-lite"/>
    </source>
</evidence>
<dbReference type="OrthoDB" id="361242at2759"/>
<dbReference type="GO" id="GO:0030915">
    <property type="term" value="C:Smc5-Smc6 complex"/>
    <property type="evidence" value="ECO:0007669"/>
    <property type="project" value="UniProtKB-UniRule"/>
</dbReference>
<dbReference type="STRING" id="7375.A0A0L0CF60"/>
<feature type="region of interest" description="Disordered" evidence="8">
    <location>
        <begin position="280"/>
        <end position="299"/>
    </location>
</feature>
<dbReference type="Proteomes" id="UP000037069">
    <property type="component" value="Unassembled WGS sequence"/>
</dbReference>
<comment type="function">
    <text evidence="7">Component of the SMC5-SMC6 complex, that promotes sister chromatid alignment after DNA damage and facilitates double-stranded DNA breaks (DSBs) repair via homologous recombination between sister chromatids.</text>
</comment>
<protein>
    <recommendedName>
        <fullName evidence="7">Non-structural maintenance of chromosomes element 4</fullName>
    </recommendedName>
</protein>
<keyword evidence="3 7" id="KW-0227">DNA damage</keyword>